<dbReference type="Pfam" id="PF00098">
    <property type="entry name" value="zf-CCHC"/>
    <property type="match status" value="1"/>
</dbReference>
<dbReference type="AlphaFoldDB" id="A0A2S4PLG7"/>
<dbReference type="SUPFAM" id="SSF57756">
    <property type="entry name" value="Retrovirus zinc finger-like domains"/>
    <property type="match status" value="1"/>
</dbReference>
<reference evidence="4 5" key="1">
    <citation type="submission" date="2017-10" db="EMBL/GenBank/DDBJ databases">
        <title>Development of genomic resources for the powdery mildew, Erysiphe pulchra.</title>
        <authorList>
            <person name="Wadl P.A."/>
            <person name="Mack B.M."/>
            <person name="Moore G."/>
            <person name="Beltz S.B."/>
        </authorList>
    </citation>
    <scope>NUCLEOTIDE SEQUENCE [LARGE SCALE GENOMIC DNA]</scope>
    <source>
        <strain evidence="4">Cflorida</strain>
    </source>
</reference>
<dbReference type="Proteomes" id="UP000237438">
    <property type="component" value="Unassembled WGS sequence"/>
</dbReference>
<protein>
    <recommendedName>
        <fullName evidence="3">CCHC-type domain-containing protein</fullName>
    </recommendedName>
</protein>
<organism evidence="4 5">
    <name type="scientific">Erysiphe pulchra</name>
    <dbReference type="NCBI Taxonomy" id="225359"/>
    <lineage>
        <taxon>Eukaryota</taxon>
        <taxon>Fungi</taxon>
        <taxon>Dikarya</taxon>
        <taxon>Ascomycota</taxon>
        <taxon>Pezizomycotina</taxon>
        <taxon>Leotiomycetes</taxon>
        <taxon>Erysiphales</taxon>
        <taxon>Erysiphaceae</taxon>
        <taxon>Erysiphe</taxon>
    </lineage>
</organism>
<dbReference type="PROSITE" id="PS50158">
    <property type="entry name" value="ZF_CCHC"/>
    <property type="match status" value="1"/>
</dbReference>
<gene>
    <name evidence="4" type="ORF">EPUL_005525</name>
</gene>
<sequence>MALSSKADREILAQNVLTNEERRAAKERQLFGNGSSGIGGASRYPLLSNHPQLNAKPSMEKRRSSPKVKGPIRLIEEDLYEEHELEWEEMPERNWEEPNPNRSNSAYRTMLEWASFDWKPDPKRFLMGISNYTIYRETILLQLECIAVIQRTVTEEVAEMIVEARNYQAAGGQSSSTHLIIPFKQAVKDEAGKWHNMVSSLSRFHEWKLEQLLQDFISSHFERVGRGDGLTRNSSADIKGVLSNTHIEKGKFPKKKQHGNGDVNKNRRKIVRCWKCKGEGHFANKCPEKNKEYSINNTNSSHVVPPAVLTNEYCVVSEDEASSINYSAKFLSQHFENLVEFYDKEIARHSANSANQETSEIVSPNGSINIAQQILSTSSMSSTTDRLLFDTGANIDATYKRTNLVPDTIVDLGLKQFPVQTGSGVVYAECVDEVLLPLKGVKSERMVIRLKYVVCLKSLPLNIMSGERFYRRGGYLDRNRIISCILTHIDTERRGFFLWLHGRPEPLKSVSSKTLATHTSSTLEVVKESKSTANKVGDQEFRVAYNTCHTNGIFKISDDVMKRLIL</sequence>
<evidence type="ECO:0000256" key="1">
    <source>
        <dbReference type="PROSITE-ProRule" id="PRU00047"/>
    </source>
</evidence>
<dbReference type="EMBL" id="PEDP01002171">
    <property type="protein sequence ID" value="POS82861.1"/>
    <property type="molecule type" value="Genomic_DNA"/>
</dbReference>
<keyword evidence="5" id="KW-1185">Reference proteome</keyword>
<dbReference type="SMART" id="SM00343">
    <property type="entry name" value="ZnF_C2HC"/>
    <property type="match status" value="1"/>
</dbReference>
<proteinExistence type="predicted"/>
<dbReference type="STRING" id="225359.A0A2S4PLG7"/>
<dbReference type="Gene3D" id="4.10.60.10">
    <property type="entry name" value="Zinc finger, CCHC-type"/>
    <property type="match status" value="1"/>
</dbReference>
<feature type="region of interest" description="Disordered" evidence="2">
    <location>
        <begin position="27"/>
        <end position="67"/>
    </location>
</feature>
<evidence type="ECO:0000313" key="4">
    <source>
        <dbReference type="EMBL" id="POS82861.1"/>
    </source>
</evidence>
<evidence type="ECO:0000256" key="2">
    <source>
        <dbReference type="SAM" id="MobiDB-lite"/>
    </source>
</evidence>
<evidence type="ECO:0000259" key="3">
    <source>
        <dbReference type="PROSITE" id="PS50158"/>
    </source>
</evidence>
<keyword evidence="1" id="KW-0863">Zinc-finger</keyword>
<name>A0A2S4PLG7_9PEZI</name>
<dbReference type="InterPro" id="IPR001878">
    <property type="entry name" value="Znf_CCHC"/>
</dbReference>
<dbReference type="GO" id="GO:0003676">
    <property type="term" value="F:nucleic acid binding"/>
    <property type="evidence" value="ECO:0007669"/>
    <property type="project" value="InterPro"/>
</dbReference>
<keyword evidence="1" id="KW-0479">Metal-binding</keyword>
<feature type="domain" description="CCHC-type" evidence="3">
    <location>
        <begin position="272"/>
        <end position="288"/>
    </location>
</feature>
<comment type="caution">
    <text evidence="4">The sequence shown here is derived from an EMBL/GenBank/DDBJ whole genome shotgun (WGS) entry which is preliminary data.</text>
</comment>
<keyword evidence="1" id="KW-0862">Zinc</keyword>
<evidence type="ECO:0000313" key="5">
    <source>
        <dbReference type="Proteomes" id="UP000237438"/>
    </source>
</evidence>
<dbReference type="OrthoDB" id="4770319at2759"/>
<dbReference type="InterPro" id="IPR036875">
    <property type="entry name" value="Znf_CCHC_sf"/>
</dbReference>
<dbReference type="GO" id="GO:0008270">
    <property type="term" value="F:zinc ion binding"/>
    <property type="evidence" value="ECO:0007669"/>
    <property type="project" value="UniProtKB-KW"/>
</dbReference>
<accession>A0A2S4PLG7</accession>